<accession>A0ABQ6MSC6</accession>
<dbReference type="EMBL" id="BRYB01000504">
    <property type="protein sequence ID" value="GMI31356.1"/>
    <property type="molecule type" value="Genomic_DNA"/>
</dbReference>
<dbReference type="Proteomes" id="UP001165060">
    <property type="component" value="Unassembled WGS sequence"/>
</dbReference>
<protein>
    <submittedName>
        <fullName evidence="1">Uncharacterized protein</fullName>
    </submittedName>
</protein>
<evidence type="ECO:0000313" key="2">
    <source>
        <dbReference type="Proteomes" id="UP001165060"/>
    </source>
</evidence>
<name>A0ABQ6MSC6_9STRA</name>
<reference evidence="1 2" key="1">
    <citation type="journal article" date="2023" name="Commun. Biol.">
        <title>Genome analysis of Parmales, the sister group of diatoms, reveals the evolutionary specialization of diatoms from phago-mixotrophs to photoautotrophs.</title>
        <authorList>
            <person name="Ban H."/>
            <person name="Sato S."/>
            <person name="Yoshikawa S."/>
            <person name="Yamada K."/>
            <person name="Nakamura Y."/>
            <person name="Ichinomiya M."/>
            <person name="Sato N."/>
            <person name="Blanc-Mathieu R."/>
            <person name="Endo H."/>
            <person name="Kuwata A."/>
            <person name="Ogata H."/>
        </authorList>
    </citation>
    <scope>NUCLEOTIDE SEQUENCE [LARGE SCALE GENOMIC DNA]</scope>
</reference>
<organism evidence="1 2">
    <name type="scientific">Tetraparma gracilis</name>
    <dbReference type="NCBI Taxonomy" id="2962635"/>
    <lineage>
        <taxon>Eukaryota</taxon>
        <taxon>Sar</taxon>
        <taxon>Stramenopiles</taxon>
        <taxon>Ochrophyta</taxon>
        <taxon>Bolidophyceae</taxon>
        <taxon>Parmales</taxon>
        <taxon>Triparmaceae</taxon>
        <taxon>Tetraparma</taxon>
    </lineage>
</organism>
<evidence type="ECO:0000313" key="1">
    <source>
        <dbReference type="EMBL" id="GMI31356.1"/>
    </source>
</evidence>
<proteinExistence type="predicted"/>
<keyword evidence="2" id="KW-1185">Reference proteome</keyword>
<gene>
    <name evidence="1" type="ORF">TeGR_g6014</name>
</gene>
<comment type="caution">
    <text evidence="1">The sequence shown here is derived from an EMBL/GenBank/DDBJ whole genome shotgun (WGS) entry which is preliminary data.</text>
</comment>
<sequence length="184" mass="19870">MDCCDGAADDESHGVCDDCGAVVCFDTQPYGSLGGRNGFCRDCHHLSCQHCLDLNWCVGCDVKYCNKCVAGLTGCDQCEECYCHQCITRCSTCSSGVCDSSFCDPHNHCALRGTYACDPCRVNERAHLRATTILCLEQYEGGAPVPAEGGVDGAIAARHYCKDVWSVILSYIEPGQYDNPQPSP</sequence>